<organism evidence="1 2">
    <name type="scientific">Halonotius roseus</name>
    <dbReference type="NCBI Taxonomy" id="2511997"/>
    <lineage>
        <taxon>Archaea</taxon>
        <taxon>Methanobacteriati</taxon>
        <taxon>Methanobacteriota</taxon>
        <taxon>Stenosarchaea group</taxon>
        <taxon>Halobacteria</taxon>
        <taxon>Halobacteriales</taxon>
        <taxon>Haloferacaceae</taxon>
        <taxon>Halonotius</taxon>
    </lineage>
</organism>
<dbReference type="Proteomes" id="UP000315385">
    <property type="component" value="Unassembled WGS sequence"/>
</dbReference>
<protein>
    <submittedName>
        <fullName evidence="1">Uncharacterized protein</fullName>
    </submittedName>
</protein>
<dbReference type="RefSeq" id="WP_142442034.1">
    <property type="nucleotide sequence ID" value="NZ_SESI01000001.1"/>
</dbReference>
<reference evidence="1 2" key="1">
    <citation type="submission" date="2019-02" db="EMBL/GenBank/DDBJ databases">
        <title>Halonotius sp. a new haloqrchaeon isolated from saline water.</title>
        <authorList>
            <person name="Duran-Viseras A."/>
            <person name="Sanchez-Porro C."/>
            <person name="Ventosa A."/>
        </authorList>
    </citation>
    <scope>NUCLEOTIDE SEQUENCE [LARGE SCALE GENOMIC DNA]</scope>
    <source>
        <strain evidence="1 2">F9-27</strain>
    </source>
</reference>
<proteinExistence type="predicted"/>
<evidence type="ECO:0000313" key="2">
    <source>
        <dbReference type="Proteomes" id="UP000315385"/>
    </source>
</evidence>
<comment type="caution">
    <text evidence="1">The sequence shown here is derived from an EMBL/GenBank/DDBJ whole genome shotgun (WGS) entry which is preliminary data.</text>
</comment>
<dbReference type="EMBL" id="SESI01000001">
    <property type="protein sequence ID" value="TQQ81461.1"/>
    <property type="molecule type" value="Genomic_DNA"/>
</dbReference>
<sequence>MMEPPSDEGPFEFDPTLVDLADELAERFILEEIDPTLLDSLDEEYLELLAQQSPENLHMDVPEPVLAAAIQVAAMISGRMEAAKTRNMGRPSRIPYSQ</sequence>
<name>A0A544QPX3_9EURY</name>
<dbReference type="AlphaFoldDB" id="A0A544QPX3"/>
<gene>
    <name evidence="1" type="ORF">EWF95_00495</name>
</gene>
<accession>A0A544QPX3</accession>
<keyword evidence="2" id="KW-1185">Reference proteome</keyword>
<evidence type="ECO:0000313" key="1">
    <source>
        <dbReference type="EMBL" id="TQQ81461.1"/>
    </source>
</evidence>